<keyword evidence="3" id="KW-0540">Nuclease</keyword>
<evidence type="ECO:0000256" key="2">
    <source>
        <dbReference type="ARBA" id="ARBA00022695"/>
    </source>
</evidence>
<dbReference type="AlphaFoldDB" id="A0A0R0LYR8"/>
<dbReference type="InterPro" id="IPR043502">
    <property type="entry name" value="DNA/RNA_pol_sf"/>
</dbReference>
<dbReference type="Proteomes" id="UP000051530">
    <property type="component" value="Unassembled WGS sequence"/>
</dbReference>
<evidence type="ECO:0000256" key="6">
    <source>
        <dbReference type="ARBA" id="ARBA00022918"/>
    </source>
</evidence>
<dbReference type="InterPro" id="IPR041373">
    <property type="entry name" value="RT_RNaseH"/>
</dbReference>
<dbReference type="GO" id="GO:0004519">
    <property type="term" value="F:endonuclease activity"/>
    <property type="evidence" value="ECO:0007669"/>
    <property type="project" value="UniProtKB-KW"/>
</dbReference>
<accession>A0A0R0LYR8</accession>
<keyword evidence="4" id="KW-0255">Endonuclease</keyword>
<sequence>LFVIKSLEHCRHYLLRKQFTLRTDHQALIHMQKSKNHMIRLIPWSLKLKEYDLRIKYIKGSENGADRLRHVRSISVRKEKKRYC</sequence>
<dbReference type="GO" id="GO:0016787">
    <property type="term" value="F:hydrolase activity"/>
    <property type="evidence" value="ECO:0007669"/>
    <property type="project" value="UniProtKB-KW"/>
</dbReference>
<dbReference type="PANTHER" id="PTHR37984:SF5">
    <property type="entry name" value="PROTEIN NYNRIN-LIKE"/>
    <property type="match status" value="1"/>
</dbReference>
<dbReference type="SUPFAM" id="SSF56672">
    <property type="entry name" value="DNA/RNA polymerases"/>
    <property type="match status" value="1"/>
</dbReference>
<evidence type="ECO:0000313" key="8">
    <source>
        <dbReference type="EMBL" id="KRH94441.1"/>
    </source>
</evidence>
<keyword evidence="1" id="KW-0808">Transferase</keyword>
<evidence type="ECO:0000259" key="7">
    <source>
        <dbReference type="Pfam" id="PF17917"/>
    </source>
</evidence>
<organism evidence="8 9">
    <name type="scientific">Pseudoloma neurophilia</name>
    <dbReference type="NCBI Taxonomy" id="146866"/>
    <lineage>
        <taxon>Eukaryota</taxon>
        <taxon>Fungi</taxon>
        <taxon>Fungi incertae sedis</taxon>
        <taxon>Microsporidia</taxon>
        <taxon>Pseudoloma</taxon>
    </lineage>
</organism>
<dbReference type="GO" id="GO:0003964">
    <property type="term" value="F:RNA-directed DNA polymerase activity"/>
    <property type="evidence" value="ECO:0007669"/>
    <property type="project" value="UniProtKB-KW"/>
</dbReference>
<evidence type="ECO:0000256" key="3">
    <source>
        <dbReference type="ARBA" id="ARBA00022722"/>
    </source>
</evidence>
<proteinExistence type="predicted"/>
<gene>
    <name evidence="8" type="ORF">M153_2570008832</name>
</gene>
<evidence type="ECO:0000313" key="9">
    <source>
        <dbReference type="Proteomes" id="UP000051530"/>
    </source>
</evidence>
<feature type="non-terminal residue" evidence="8">
    <location>
        <position position="1"/>
    </location>
</feature>
<evidence type="ECO:0000256" key="4">
    <source>
        <dbReference type="ARBA" id="ARBA00022759"/>
    </source>
</evidence>
<comment type="caution">
    <text evidence="8">The sequence shown here is derived from an EMBL/GenBank/DDBJ whole genome shotgun (WGS) entry which is preliminary data.</text>
</comment>
<keyword evidence="6" id="KW-0695">RNA-directed DNA polymerase</keyword>
<evidence type="ECO:0000256" key="5">
    <source>
        <dbReference type="ARBA" id="ARBA00022801"/>
    </source>
</evidence>
<reference evidence="8 9" key="1">
    <citation type="submission" date="2015-07" db="EMBL/GenBank/DDBJ databases">
        <title>The genome of Pseudoloma neurophilia, a relevant intracellular parasite of the zebrafish.</title>
        <authorList>
            <person name="Ndikumana S."/>
            <person name="Pelin A."/>
            <person name="Sanders J."/>
            <person name="Corradi N."/>
        </authorList>
    </citation>
    <scope>NUCLEOTIDE SEQUENCE [LARGE SCALE GENOMIC DNA]</scope>
    <source>
        <strain evidence="8 9">MK1</strain>
    </source>
</reference>
<dbReference type="EMBL" id="LGUB01000074">
    <property type="protein sequence ID" value="KRH94441.1"/>
    <property type="molecule type" value="Genomic_DNA"/>
</dbReference>
<feature type="domain" description="Reverse transcriptase RNase H-like" evidence="7">
    <location>
        <begin position="3"/>
        <end position="51"/>
    </location>
</feature>
<dbReference type="PANTHER" id="PTHR37984">
    <property type="entry name" value="PROTEIN CBG26694"/>
    <property type="match status" value="1"/>
</dbReference>
<protein>
    <submittedName>
        <fullName evidence="8">Pol polyprotein</fullName>
    </submittedName>
</protein>
<keyword evidence="9" id="KW-1185">Reference proteome</keyword>
<dbReference type="Pfam" id="PF17917">
    <property type="entry name" value="RT_RNaseH"/>
    <property type="match status" value="1"/>
</dbReference>
<name>A0A0R0LYR8_9MICR</name>
<keyword evidence="2" id="KW-0548">Nucleotidyltransferase</keyword>
<dbReference type="VEuPathDB" id="MicrosporidiaDB:M153_2570008832"/>
<dbReference type="InterPro" id="IPR050951">
    <property type="entry name" value="Retrovirus_Pol_polyprotein"/>
</dbReference>
<keyword evidence="5" id="KW-0378">Hydrolase</keyword>
<evidence type="ECO:0000256" key="1">
    <source>
        <dbReference type="ARBA" id="ARBA00022679"/>
    </source>
</evidence>